<dbReference type="PROSITE" id="PS50157">
    <property type="entry name" value="ZINC_FINGER_C2H2_2"/>
    <property type="match status" value="1"/>
</dbReference>
<evidence type="ECO:0000256" key="1">
    <source>
        <dbReference type="PROSITE-ProRule" id="PRU00042"/>
    </source>
</evidence>
<sequence>MHPGCEKRFSRSDELTRHARIHTDRDGHPRAAHSRHNNSHADKDALAHTQSVATPSTSITTDSTRSEVTYGKTRSMSMGDLAKLRMTTMSSAASGDRETSSSSTRVKKKARSRANSDDEADSFSRPTLMEREPSSSHRHAAPFNSHSGPHSPELSTHTLSHGSPQYTNYGQRRSYPRSSASSGDKQMSNMAALAAMEELYQLDRSEAARRAEFEAKRQDAIRRAEAGLGVSMNFVANQSFGHSHNPGASHHQHHHHHQHMGHPYAHAHHQRRIFNAEHDIEESPSPNSTDSDSTGLAPSGGSTYSIGNSAGSFPSHLSYLHSPSAVEADRERDWEKERRHESASYTPSTSPFLGGIRQLGLHSSGPSRAASPILLPPSHIPTQSGSSSSSSRQASPTMHQANLHPVPHVHSNSHHNHYHAHHPYHHSEGHRQGYKRRSFGIPEQPLSTLSCCVPPSVSPPLGGSPTRSGFLNYPCSCDRTAPATTLSGLGSGSATPGTIPGSGLGTPALSMGSGPSSTGSSPGNHHFSLQTTQSSLGLPPTMSAVRSNVNSRPPSPTLPQHNHHHLATSLRLAFGMTPIRPIESHQRGEKTGPPACGCSTHDLMAGPPISGSTFSASARSNSASELRSLAYPGSHTAPPFSLPASRAASPPITLPPLKLLERDGEHTRKPDGSDPPSPVLRSEDDMDIVETQVPSTRVKNEPKEKVVLPHFSEIDPSSAHGHIYGGLTREMSDMILGPGADVYNQEA</sequence>
<feature type="compositionally biased region" description="Basic and acidic residues" evidence="2">
    <location>
        <begin position="663"/>
        <end position="672"/>
    </location>
</feature>
<feature type="region of interest" description="Disordered" evidence="2">
    <location>
        <begin position="1"/>
        <end position="188"/>
    </location>
</feature>
<reference evidence="4" key="1">
    <citation type="submission" date="2016-06" db="EMBL/GenBank/DDBJ databases">
        <title>Draft Genome sequence of the fungus Inonotus baumii.</title>
        <authorList>
            <person name="Zhu H."/>
            <person name="Lin W."/>
        </authorList>
    </citation>
    <scope>NUCLEOTIDE SEQUENCE</scope>
    <source>
        <strain evidence="4">821</strain>
    </source>
</reference>
<keyword evidence="1" id="KW-0862">Zinc</keyword>
<dbReference type="InterPro" id="IPR013087">
    <property type="entry name" value="Znf_C2H2_type"/>
</dbReference>
<feature type="compositionally biased region" description="Basic and acidic residues" evidence="2">
    <location>
        <begin position="1"/>
        <end position="29"/>
    </location>
</feature>
<feature type="region of interest" description="Disordered" evidence="2">
    <location>
        <begin position="663"/>
        <end position="686"/>
    </location>
</feature>
<feature type="region of interest" description="Disordered" evidence="2">
    <location>
        <begin position="280"/>
        <end position="308"/>
    </location>
</feature>
<dbReference type="GO" id="GO:0008270">
    <property type="term" value="F:zinc ion binding"/>
    <property type="evidence" value="ECO:0007669"/>
    <property type="project" value="UniProtKB-KW"/>
</dbReference>
<proteinExistence type="predicted"/>
<feature type="compositionally biased region" description="Polar residues" evidence="2">
    <location>
        <begin position="48"/>
        <end position="76"/>
    </location>
</feature>
<feature type="compositionally biased region" description="Polar residues" evidence="2">
    <location>
        <begin position="527"/>
        <end position="536"/>
    </location>
</feature>
<feature type="compositionally biased region" description="Polar residues" evidence="2">
    <location>
        <begin position="144"/>
        <end position="188"/>
    </location>
</feature>
<organism evidence="4 5">
    <name type="scientific">Sanghuangporus baumii</name>
    <name type="common">Phellinus baumii</name>
    <dbReference type="NCBI Taxonomy" id="108892"/>
    <lineage>
        <taxon>Eukaryota</taxon>
        <taxon>Fungi</taxon>
        <taxon>Dikarya</taxon>
        <taxon>Basidiomycota</taxon>
        <taxon>Agaricomycotina</taxon>
        <taxon>Agaricomycetes</taxon>
        <taxon>Hymenochaetales</taxon>
        <taxon>Hymenochaetaceae</taxon>
        <taxon>Sanghuangporus</taxon>
    </lineage>
</organism>
<feature type="region of interest" description="Disordered" evidence="2">
    <location>
        <begin position="328"/>
        <end position="433"/>
    </location>
</feature>
<dbReference type="OrthoDB" id="654211at2759"/>
<feature type="compositionally biased region" description="Basic residues" evidence="2">
    <location>
        <begin position="411"/>
        <end position="424"/>
    </location>
</feature>
<feature type="domain" description="C2H2-type" evidence="3">
    <location>
        <begin position="5"/>
        <end position="27"/>
    </location>
</feature>
<keyword evidence="1" id="KW-0479">Metal-binding</keyword>
<accession>A0A9Q5HS37</accession>
<dbReference type="Proteomes" id="UP000757232">
    <property type="component" value="Unassembled WGS sequence"/>
</dbReference>
<keyword evidence="5" id="KW-1185">Reference proteome</keyword>
<feature type="compositionally biased region" description="Low complexity" evidence="2">
    <location>
        <begin position="510"/>
        <end position="523"/>
    </location>
</feature>
<evidence type="ECO:0000259" key="3">
    <source>
        <dbReference type="PROSITE" id="PS50157"/>
    </source>
</evidence>
<feature type="region of interest" description="Disordered" evidence="2">
    <location>
        <begin position="487"/>
        <end position="538"/>
    </location>
</feature>
<dbReference type="Gene3D" id="3.30.160.60">
    <property type="entry name" value="Classic Zinc Finger"/>
    <property type="match status" value="1"/>
</dbReference>
<feature type="region of interest" description="Disordered" evidence="2">
    <location>
        <begin position="237"/>
        <end position="267"/>
    </location>
</feature>
<dbReference type="EMBL" id="LNZH02000212">
    <property type="protein sequence ID" value="OCB84983.1"/>
    <property type="molecule type" value="Genomic_DNA"/>
</dbReference>
<evidence type="ECO:0000313" key="5">
    <source>
        <dbReference type="Proteomes" id="UP000757232"/>
    </source>
</evidence>
<name>A0A9Q5HS37_SANBA</name>
<gene>
    <name evidence="4" type="ORF">A7U60_g7937</name>
</gene>
<protein>
    <recommendedName>
        <fullName evidence="3">C2H2-type domain-containing protein</fullName>
    </recommendedName>
</protein>
<feature type="compositionally biased region" description="Basic and acidic residues" evidence="2">
    <location>
        <begin position="328"/>
        <end position="342"/>
    </location>
</feature>
<dbReference type="AlphaFoldDB" id="A0A9Q5HS37"/>
<keyword evidence="1" id="KW-0863">Zinc-finger</keyword>
<evidence type="ECO:0000313" key="4">
    <source>
        <dbReference type="EMBL" id="OCB84983.1"/>
    </source>
</evidence>
<feature type="compositionally biased region" description="Low complexity" evidence="2">
    <location>
        <begin position="283"/>
        <end position="294"/>
    </location>
</feature>
<comment type="caution">
    <text evidence="4">The sequence shown here is derived from an EMBL/GenBank/DDBJ whole genome shotgun (WGS) entry which is preliminary data.</text>
</comment>
<evidence type="ECO:0000256" key="2">
    <source>
        <dbReference type="SAM" id="MobiDB-lite"/>
    </source>
</evidence>
<feature type="compositionally biased region" description="Polar residues" evidence="2">
    <location>
        <begin position="487"/>
        <end position="496"/>
    </location>
</feature>
<feature type="compositionally biased region" description="Basic residues" evidence="2">
    <location>
        <begin position="250"/>
        <end position="267"/>
    </location>
</feature>